<keyword evidence="11 14" id="KW-0408">Iron</keyword>
<evidence type="ECO:0000256" key="15">
    <source>
        <dbReference type="PIRNR" id="PIRNR004638"/>
    </source>
</evidence>
<comment type="catalytic activity">
    <reaction evidence="13 14 15">
        <text>protoporphyrinogen IX + 3 A = protoporphyrin IX + 3 AH2</text>
        <dbReference type="Rhea" id="RHEA:62000"/>
        <dbReference type="ChEBI" id="CHEBI:13193"/>
        <dbReference type="ChEBI" id="CHEBI:17499"/>
        <dbReference type="ChEBI" id="CHEBI:57306"/>
        <dbReference type="ChEBI" id="CHEBI:57307"/>
    </reaction>
</comment>
<evidence type="ECO:0000256" key="9">
    <source>
        <dbReference type="ARBA" id="ARBA00022989"/>
    </source>
</evidence>
<protein>
    <recommendedName>
        <fullName evidence="4 14">Protoporphyrinogen IX oxidase</fullName>
        <shortName evidence="14">PPO</shortName>
        <ecNumber evidence="14 15">1.3.99.-</ecNumber>
    </recommendedName>
</protein>
<evidence type="ECO:0000256" key="4">
    <source>
        <dbReference type="ARBA" id="ARBA00017504"/>
    </source>
</evidence>
<evidence type="ECO:0000256" key="6">
    <source>
        <dbReference type="ARBA" id="ARBA00022617"/>
    </source>
</evidence>
<feature type="transmembrane region" description="Helical" evidence="14">
    <location>
        <begin position="119"/>
        <end position="137"/>
    </location>
</feature>
<feature type="binding site" description="axial binding residue" evidence="14">
    <location>
        <position position="84"/>
    </location>
    <ligand>
        <name>heme</name>
        <dbReference type="ChEBI" id="CHEBI:30413"/>
    </ligand>
    <ligandPart>
        <name>Fe</name>
        <dbReference type="ChEBI" id="CHEBI:18248"/>
    </ligandPart>
</feature>
<evidence type="ECO:0000256" key="10">
    <source>
        <dbReference type="ARBA" id="ARBA00023002"/>
    </source>
</evidence>
<reference evidence="16 17" key="1">
    <citation type="journal article" date="2019" name="ISME J.">
        <title>Candidatus Macondimonas diazotrophica, a novel gammaproteobacterial genus dominating crude-oil-contaminated coastal sediments.</title>
        <authorList>
            <person name="Karthikeyan S."/>
            <person name="Konstantinidis K."/>
        </authorList>
    </citation>
    <scope>NUCLEOTIDE SEQUENCE [LARGE SCALE GENOMIC DNA]</scope>
    <source>
        <strain evidence="16 17">KTK01</strain>
    </source>
</reference>
<feature type="transmembrane region" description="Helical" evidence="14">
    <location>
        <begin position="48"/>
        <end position="68"/>
    </location>
</feature>
<feature type="binding site" description="axial binding residue" evidence="14">
    <location>
        <position position="8"/>
    </location>
    <ligand>
        <name>heme</name>
        <dbReference type="ChEBI" id="CHEBI:30413"/>
    </ligand>
    <ligandPart>
        <name>Fe</name>
        <dbReference type="ChEBI" id="CHEBI:18248"/>
    </ligandPart>
</feature>
<dbReference type="PANTHER" id="PTHR40255:SF1">
    <property type="entry name" value="PROTOPORPHYRINOGEN IX OXIDASE"/>
    <property type="match status" value="1"/>
</dbReference>
<dbReference type="EMBL" id="SRIO01000006">
    <property type="protein sequence ID" value="TFZ82892.1"/>
    <property type="molecule type" value="Genomic_DNA"/>
</dbReference>
<evidence type="ECO:0000256" key="5">
    <source>
        <dbReference type="ARBA" id="ARBA00022475"/>
    </source>
</evidence>
<dbReference type="GO" id="GO:0070818">
    <property type="term" value="F:protoporphyrinogen oxidase activity"/>
    <property type="evidence" value="ECO:0007669"/>
    <property type="project" value="UniProtKB-UniRule"/>
</dbReference>
<sequence length="140" mass="16248">MLTVKAFHVIFMVTWFAGLFYLPRLFVYHCETGHAAERARFEIMERRLFVMMTIGATGTALLGIWLLIGYAWQAYASSGWLHLKLTLVALLAGYHLYLWRLMRQIAEHPGRRGARFYRWINEVPSAFLVVIVLLAVTKPF</sequence>
<dbReference type="EC" id="1.3.99.-" evidence="14 15"/>
<feature type="transmembrane region" description="Helical" evidence="14">
    <location>
        <begin position="80"/>
        <end position="99"/>
    </location>
</feature>
<dbReference type="GO" id="GO:0006782">
    <property type="term" value="P:protoporphyrinogen IX biosynthetic process"/>
    <property type="evidence" value="ECO:0007669"/>
    <property type="project" value="UniProtKB-UniRule"/>
</dbReference>
<dbReference type="UniPathway" id="UPA00251">
    <property type="reaction ID" value="UER00324"/>
</dbReference>
<comment type="subcellular location">
    <subcellularLocation>
        <location evidence="1 14">Cell membrane</location>
        <topology evidence="1 14">Multi-pass membrane protein</topology>
    </subcellularLocation>
</comment>
<name>A0A4Z0FAU3_9GAMM</name>
<evidence type="ECO:0000256" key="7">
    <source>
        <dbReference type="ARBA" id="ARBA00022692"/>
    </source>
</evidence>
<proteinExistence type="inferred from homology"/>
<feature type="transmembrane region" description="Helical" evidence="14">
    <location>
        <begin position="6"/>
        <end position="27"/>
    </location>
</feature>
<dbReference type="Pfam" id="PF03653">
    <property type="entry name" value="UPF0093"/>
    <property type="match status" value="1"/>
</dbReference>
<dbReference type="OrthoDB" id="9800824at2"/>
<evidence type="ECO:0000313" key="16">
    <source>
        <dbReference type="EMBL" id="TFZ82892.1"/>
    </source>
</evidence>
<dbReference type="AlphaFoldDB" id="A0A4Z0FAU3"/>
<dbReference type="InterPro" id="IPR005265">
    <property type="entry name" value="HemJ-like"/>
</dbReference>
<evidence type="ECO:0000256" key="1">
    <source>
        <dbReference type="ARBA" id="ARBA00004651"/>
    </source>
</evidence>
<keyword evidence="5 14" id="KW-1003">Cell membrane</keyword>
<evidence type="ECO:0000256" key="11">
    <source>
        <dbReference type="ARBA" id="ARBA00023004"/>
    </source>
</evidence>
<evidence type="ECO:0000256" key="13">
    <source>
        <dbReference type="ARBA" id="ARBA00048390"/>
    </source>
</evidence>
<evidence type="ECO:0000256" key="14">
    <source>
        <dbReference type="HAMAP-Rule" id="MF_02239"/>
    </source>
</evidence>
<keyword evidence="9 14" id="KW-1133">Transmembrane helix</keyword>
<dbReference type="PIRSF" id="PIRSF004638">
    <property type="entry name" value="UCP004638"/>
    <property type="match status" value="1"/>
</dbReference>
<organism evidence="16 17">
    <name type="scientific">Candidatus Macondimonas diazotrophica</name>
    <dbReference type="NCBI Taxonomy" id="2305248"/>
    <lineage>
        <taxon>Bacteria</taxon>
        <taxon>Pseudomonadati</taxon>
        <taxon>Pseudomonadota</taxon>
        <taxon>Gammaproteobacteria</taxon>
        <taxon>Chromatiales</taxon>
        <taxon>Ectothiorhodospiraceae</taxon>
        <taxon>Candidatus Macondimonas</taxon>
    </lineage>
</organism>
<evidence type="ECO:0000256" key="12">
    <source>
        <dbReference type="ARBA" id="ARBA00023136"/>
    </source>
</evidence>
<dbReference type="RefSeq" id="WP_135281562.1">
    <property type="nucleotide sequence ID" value="NZ_SRIO01000006.1"/>
</dbReference>
<evidence type="ECO:0000256" key="8">
    <source>
        <dbReference type="ARBA" id="ARBA00022723"/>
    </source>
</evidence>
<comment type="cofactor">
    <cofactor evidence="14 15">
        <name>heme b</name>
        <dbReference type="ChEBI" id="CHEBI:60344"/>
    </cofactor>
    <text evidence="14 15">Binds 1 heme b (iron(II)-protoporphyrin IX) group per subunit.</text>
</comment>
<comment type="similarity">
    <text evidence="3 14 15">Belongs to the HemJ family.</text>
</comment>
<comment type="caution">
    <text evidence="16">The sequence shown here is derived from an EMBL/GenBank/DDBJ whole genome shotgun (WGS) entry which is preliminary data.</text>
</comment>
<evidence type="ECO:0000256" key="3">
    <source>
        <dbReference type="ARBA" id="ARBA00006501"/>
    </source>
</evidence>
<keyword evidence="10 14" id="KW-0560">Oxidoreductase</keyword>
<keyword evidence="8 14" id="KW-0479">Metal-binding</keyword>
<keyword evidence="6 14" id="KW-0349">Heme</keyword>
<dbReference type="PANTHER" id="PTHR40255">
    <property type="entry name" value="UPF0093 MEMBRANE PROTEIN SLR1790"/>
    <property type="match status" value="1"/>
</dbReference>
<comment type="pathway">
    <text evidence="2 14 15">Porphyrin-containing compound metabolism; protoporphyrin-IX biosynthesis; protoporphyrin-IX from protoporphyrinogen-IX: step 1/1.</text>
</comment>
<keyword evidence="7 14" id="KW-0812">Transmembrane</keyword>
<dbReference type="HAMAP" id="MF_02239">
    <property type="entry name" value="HemJ"/>
    <property type="match status" value="1"/>
</dbReference>
<evidence type="ECO:0000256" key="2">
    <source>
        <dbReference type="ARBA" id="ARBA00005073"/>
    </source>
</evidence>
<dbReference type="GO" id="GO:0005886">
    <property type="term" value="C:plasma membrane"/>
    <property type="evidence" value="ECO:0007669"/>
    <property type="project" value="UniProtKB-SubCell"/>
</dbReference>
<dbReference type="Proteomes" id="UP000297890">
    <property type="component" value="Unassembled WGS sequence"/>
</dbReference>
<evidence type="ECO:0000313" key="17">
    <source>
        <dbReference type="Proteomes" id="UP000297890"/>
    </source>
</evidence>
<accession>A0A4Z0FAU3</accession>
<comment type="function">
    <text evidence="14 15">Catalyzes the oxidation of protoporphyrinogen IX to protoporphyrin IX.</text>
</comment>
<gene>
    <name evidence="16" type="ORF">E4680_06350</name>
</gene>
<keyword evidence="17" id="KW-1185">Reference proteome</keyword>
<dbReference type="GO" id="GO:0046872">
    <property type="term" value="F:metal ion binding"/>
    <property type="evidence" value="ECO:0007669"/>
    <property type="project" value="UniProtKB-UniRule"/>
</dbReference>
<keyword evidence="12 14" id="KW-0472">Membrane</keyword>
<comment type="subunit">
    <text evidence="14">Homodimer.</text>
</comment>